<feature type="DNA-binding region" description="OmpR/PhoB-type" evidence="2">
    <location>
        <begin position="1"/>
        <end position="70"/>
    </location>
</feature>
<protein>
    <submittedName>
        <fullName evidence="4">Transcriptional regulator</fullName>
    </submittedName>
</protein>
<evidence type="ECO:0000256" key="1">
    <source>
        <dbReference type="ARBA" id="ARBA00023125"/>
    </source>
</evidence>
<proteinExistence type="predicted"/>
<dbReference type="OrthoDB" id="9802426at2"/>
<accession>A0A2I8EUE7</accession>
<dbReference type="GO" id="GO:0000160">
    <property type="term" value="P:phosphorelay signal transduction system"/>
    <property type="evidence" value="ECO:0007669"/>
    <property type="project" value="InterPro"/>
</dbReference>
<evidence type="ECO:0000313" key="5">
    <source>
        <dbReference type="Proteomes" id="UP000243502"/>
    </source>
</evidence>
<dbReference type="SMART" id="SM00862">
    <property type="entry name" value="Trans_reg_C"/>
    <property type="match status" value="1"/>
</dbReference>
<gene>
    <name evidence="4" type="ORF">C2L65_27275</name>
</gene>
<dbReference type="PROSITE" id="PS51755">
    <property type="entry name" value="OMPR_PHOB"/>
    <property type="match status" value="1"/>
</dbReference>
<dbReference type="Proteomes" id="UP000243502">
    <property type="component" value="Chromosome 2"/>
</dbReference>
<dbReference type="KEGG" id="pter:C2L65_27275"/>
<dbReference type="GO" id="GO:0006355">
    <property type="term" value="P:regulation of DNA-templated transcription"/>
    <property type="evidence" value="ECO:0007669"/>
    <property type="project" value="InterPro"/>
</dbReference>
<sequence>MRLLLVEDDEMIGEPVASALYTRSELEDKLYGCGEEIARNAIEVHVQGLRRKIGSDQIATVHGVGYRIKRCV</sequence>
<dbReference type="Pfam" id="PF00486">
    <property type="entry name" value="Trans_reg_C"/>
    <property type="match status" value="1"/>
</dbReference>
<reference evidence="4 5" key="1">
    <citation type="submission" date="2018-01" db="EMBL/GenBank/DDBJ databases">
        <title>Species boundaries and ecological features among Paraburkholderia terrae DSMZ17804T, P. hospita DSMZ17164T and P. caribensis DSMZ13236T.</title>
        <authorList>
            <person name="Pratama A.A."/>
        </authorList>
    </citation>
    <scope>NUCLEOTIDE SEQUENCE [LARGE SCALE GENOMIC DNA]</scope>
    <source>
        <strain evidence="4 5">DSM 17804</strain>
    </source>
</reference>
<dbReference type="SUPFAM" id="SSF46894">
    <property type="entry name" value="C-terminal effector domain of the bipartite response regulators"/>
    <property type="match status" value="1"/>
</dbReference>
<dbReference type="GO" id="GO:0003677">
    <property type="term" value="F:DNA binding"/>
    <property type="evidence" value="ECO:0007669"/>
    <property type="project" value="UniProtKB-UniRule"/>
</dbReference>
<evidence type="ECO:0000259" key="3">
    <source>
        <dbReference type="PROSITE" id="PS51755"/>
    </source>
</evidence>
<feature type="domain" description="OmpR/PhoB-type" evidence="3">
    <location>
        <begin position="1"/>
        <end position="70"/>
    </location>
</feature>
<dbReference type="AlphaFoldDB" id="A0A2I8EUE7"/>
<keyword evidence="1 2" id="KW-0238">DNA-binding</keyword>
<dbReference type="Gene3D" id="1.10.10.10">
    <property type="entry name" value="Winged helix-like DNA-binding domain superfamily/Winged helix DNA-binding domain"/>
    <property type="match status" value="1"/>
</dbReference>
<evidence type="ECO:0000256" key="2">
    <source>
        <dbReference type="PROSITE-ProRule" id="PRU01091"/>
    </source>
</evidence>
<dbReference type="InterPro" id="IPR001867">
    <property type="entry name" value="OmpR/PhoB-type_DNA-bd"/>
</dbReference>
<organism evidence="4 5">
    <name type="scientific">Paraburkholderia terrae</name>
    <dbReference type="NCBI Taxonomy" id="311230"/>
    <lineage>
        <taxon>Bacteria</taxon>
        <taxon>Pseudomonadati</taxon>
        <taxon>Pseudomonadota</taxon>
        <taxon>Betaproteobacteria</taxon>
        <taxon>Burkholderiales</taxon>
        <taxon>Burkholderiaceae</taxon>
        <taxon>Paraburkholderia</taxon>
    </lineage>
</organism>
<dbReference type="EMBL" id="CP026112">
    <property type="protein sequence ID" value="AUT63245.1"/>
    <property type="molecule type" value="Genomic_DNA"/>
</dbReference>
<dbReference type="InterPro" id="IPR016032">
    <property type="entry name" value="Sig_transdc_resp-reg_C-effctor"/>
</dbReference>
<evidence type="ECO:0000313" key="4">
    <source>
        <dbReference type="EMBL" id="AUT63245.1"/>
    </source>
</evidence>
<dbReference type="InterPro" id="IPR036388">
    <property type="entry name" value="WH-like_DNA-bd_sf"/>
</dbReference>
<name>A0A2I8EUE7_9BURK</name>